<accession>A0A409X0E6</accession>
<reference evidence="3 4" key="1">
    <citation type="journal article" date="2018" name="Evol. Lett.">
        <title>Horizontal gene cluster transfer increased hallucinogenic mushroom diversity.</title>
        <authorList>
            <person name="Reynolds H.T."/>
            <person name="Vijayakumar V."/>
            <person name="Gluck-Thaler E."/>
            <person name="Korotkin H.B."/>
            <person name="Matheny P.B."/>
            <person name="Slot J.C."/>
        </authorList>
    </citation>
    <scope>NUCLEOTIDE SEQUENCE [LARGE SCALE GENOMIC DNA]</scope>
    <source>
        <strain evidence="3 4">SRW20</strain>
    </source>
</reference>
<dbReference type="InParanoid" id="A0A409X0E6"/>
<keyword evidence="4" id="KW-1185">Reference proteome</keyword>
<dbReference type="Proteomes" id="UP000284706">
    <property type="component" value="Unassembled WGS sequence"/>
</dbReference>
<evidence type="ECO:0000313" key="4">
    <source>
        <dbReference type="Proteomes" id="UP000284706"/>
    </source>
</evidence>
<feature type="region of interest" description="Disordered" evidence="1">
    <location>
        <begin position="113"/>
        <end position="149"/>
    </location>
</feature>
<dbReference type="STRING" id="231916.A0A409X0E6"/>
<feature type="compositionally biased region" description="Acidic residues" evidence="1">
    <location>
        <begin position="123"/>
        <end position="149"/>
    </location>
</feature>
<dbReference type="OrthoDB" id="3192693at2759"/>
<dbReference type="InterPro" id="IPR045341">
    <property type="entry name" value="DUF6532"/>
</dbReference>
<dbReference type="AlphaFoldDB" id="A0A409X0E6"/>
<protein>
    <recommendedName>
        <fullName evidence="2">DUF6532 domain-containing protein</fullName>
    </recommendedName>
</protein>
<dbReference type="EMBL" id="NHYE01004508">
    <property type="protein sequence ID" value="PPQ84227.1"/>
    <property type="molecule type" value="Genomic_DNA"/>
</dbReference>
<sequence length="149" mass="16998">AIWFEHKRSHGVVFEKWFKPVRAETIALIFTLIDFALDGWSTGLHVKAALYEKEVKSRYQVFRTHVNQWKGLNESIVNNMLTKLFERACRDAGVAEDNSVQAALDEDHLKRMREELEGHTGETDSEADDEGSGTDEEMVAEVVDTVDDQ</sequence>
<feature type="non-terminal residue" evidence="3">
    <location>
        <position position="1"/>
    </location>
</feature>
<evidence type="ECO:0000256" key="1">
    <source>
        <dbReference type="SAM" id="MobiDB-lite"/>
    </source>
</evidence>
<evidence type="ECO:0000313" key="3">
    <source>
        <dbReference type="EMBL" id="PPQ84227.1"/>
    </source>
</evidence>
<evidence type="ECO:0000259" key="2">
    <source>
        <dbReference type="Pfam" id="PF20149"/>
    </source>
</evidence>
<feature type="compositionally biased region" description="Basic and acidic residues" evidence="1">
    <location>
        <begin position="113"/>
        <end position="122"/>
    </location>
</feature>
<feature type="domain" description="DUF6532" evidence="2">
    <location>
        <begin position="2"/>
        <end position="69"/>
    </location>
</feature>
<comment type="caution">
    <text evidence="3">The sequence shown here is derived from an EMBL/GenBank/DDBJ whole genome shotgun (WGS) entry which is preliminary data.</text>
</comment>
<gene>
    <name evidence="3" type="ORF">CVT26_012892</name>
</gene>
<dbReference type="Pfam" id="PF20149">
    <property type="entry name" value="DUF6532"/>
    <property type="match status" value="1"/>
</dbReference>
<proteinExistence type="predicted"/>
<name>A0A409X0E6_9AGAR</name>
<organism evidence="3 4">
    <name type="scientific">Gymnopilus dilepis</name>
    <dbReference type="NCBI Taxonomy" id="231916"/>
    <lineage>
        <taxon>Eukaryota</taxon>
        <taxon>Fungi</taxon>
        <taxon>Dikarya</taxon>
        <taxon>Basidiomycota</taxon>
        <taxon>Agaricomycotina</taxon>
        <taxon>Agaricomycetes</taxon>
        <taxon>Agaricomycetidae</taxon>
        <taxon>Agaricales</taxon>
        <taxon>Agaricineae</taxon>
        <taxon>Hymenogastraceae</taxon>
        <taxon>Gymnopilus</taxon>
    </lineage>
</organism>